<gene>
    <name evidence="1" type="ORF">BKK80_09355</name>
</gene>
<organism evidence="1 2">
    <name type="scientific">Cupriavidus malaysiensis</name>
    <dbReference type="NCBI Taxonomy" id="367825"/>
    <lineage>
        <taxon>Bacteria</taxon>
        <taxon>Pseudomonadati</taxon>
        <taxon>Pseudomonadota</taxon>
        <taxon>Betaproteobacteria</taxon>
        <taxon>Burkholderiales</taxon>
        <taxon>Burkholderiaceae</taxon>
        <taxon>Cupriavidus</taxon>
    </lineage>
</organism>
<proteinExistence type="predicted"/>
<protein>
    <submittedName>
        <fullName evidence="1">Uncharacterized protein</fullName>
    </submittedName>
</protein>
<accession>A0ABM6F452</accession>
<dbReference type="RefSeq" id="WP_071012233.1">
    <property type="nucleotide sequence ID" value="NZ_CP017754.1"/>
</dbReference>
<reference evidence="1 2" key="1">
    <citation type="submission" date="2016-10" db="EMBL/GenBank/DDBJ databases">
        <title>Complete genome sequences of three Cupriavidus strains isolated from various Malaysian environments.</title>
        <authorList>
            <person name="Abdullah A.A.-A."/>
            <person name="Shafie N.A.H."/>
            <person name="Lau N.S."/>
        </authorList>
    </citation>
    <scope>NUCLEOTIDE SEQUENCE [LARGE SCALE GENOMIC DNA]</scope>
    <source>
        <strain evidence="1 2">USMAA1020</strain>
    </source>
</reference>
<name>A0ABM6F452_9BURK</name>
<dbReference type="Proteomes" id="UP000177515">
    <property type="component" value="Chromosome 1"/>
</dbReference>
<evidence type="ECO:0000313" key="1">
    <source>
        <dbReference type="EMBL" id="AOZ06014.1"/>
    </source>
</evidence>
<dbReference type="EMBL" id="CP017754">
    <property type="protein sequence ID" value="AOZ06014.1"/>
    <property type="molecule type" value="Genomic_DNA"/>
</dbReference>
<evidence type="ECO:0000313" key="2">
    <source>
        <dbReference type="Proteomes" id="UP000177515"/>
    </source>
</evidence>
<sequence length="142" mass="15459">MTVGLDVPTSGIVEVPLGGGQDGETIQFRIGEEFGACRLRASYRQQFIDTMGPDFFAALCQVRDIMALSGLHPICYGASLDVYCIDSIRRTGKGLTAYQLTMGLEPGETDMVGIFAYGPDVCPSTVVDQKRHYQSWLESLPA</sequence>
<keyword evidence="2" id="KW-1185">Reference proteome</keyword>